<evidence type="ECO:0000313" key="2">
    <source>
        <dbReference type="EMBL" id="KRP59024.1"/>
    </source>
</evidence>
<dbReference type="Proteomes" id="UP000183126">
    <property type="component" value="Chromosome I"/>
</dbReference>
<reference evidence="2 4" key="1">
    <citation type="submission" date="2015-02" db="EMBL/GenBank/DDBJ databases">
        <title>Two Pseudomonas sp. nov. isolated from raw milk.</title>
        <authorList>
            <person name="Wenning M."/>
            <person name="von Neubeck M."/>
            <person name="Huptas C."/>
            <person name="Scherer S."/>
        </authorList>
    </citation>
    <scope>NUCLEOTIDE SEQUENCE [LARGE SCALE GENOMIC DNA]</scope>
    <source>
        <strain evidence="2 4">DSM 14937</strain>
    </source>
</reference>
<evidence type="ECO:0000313" key="3">
    <source>
        <dbReference type="EMBL" id="SDS68257.1"/>
    </source>
</evidence>
<evidence type="ECO:0000259" key="1">
    <source>
        <dbReference type="Pfam" id="PF13503"/>
    </source>
</evidence>
<organism evidence="2 4">
    <name type="scientific">Pseudomonas trivialis</name>
    <dbReference type="NCBI Taxonomy" id="200450"/>
    <lineage>
        <taxon>Bacteria</taxon>
        <taxon>Pseudomonadati</taxon>
        <taxon>Pseudomonadota</taxon>
        <taxon>Gammaproteobacteria</taxon>
        <taxon>Pseudomonadales</taxon>
        <taxon>Pseudomonadaceae</taxon>
        <taxon>Pseudomonas</taxon>
    </lineage>
</organism>
<protein>
    <recommendedName>
        <fullName evidence="1">DUF4123 domain-containing protein</fullName>
    </recommendedName>
</protein>
<gene>
    <name evidence="3" type="ORF">SAMN04490205_3281</name>
    <name evidence="2" type="ORF">TU79_16440</name>
</gene>
<dbReference type="RefSeq" id="WP_057008954.1">
    <property type="nucleotide sequence ID" value="NZ_JYLK01000011.1"/>
</dbReference>
<dbReference type="PATRIC" id="fig|200450.4.peg.200"/>
<dbReference type="OrthoDB" id="6980020at2"/>
<accession>A0A0R2ZCX2</accession>
<dbReference type="EMBL" id="LT629760">
    <property type="protein sequence ID" value="SDS68257.1"/>
    <property type="molecule type" value="Genomic_DNA"/>
</dbReference>
<dbReference type="AlphaFoldDB" id="A0A0R2ZCX2"/>
<evidence type="ECO:0000313" key="4">
    <source>
        <dbReference type="Proteomes" id="UP000052019"/>
    </source>
</evidence>
<dbReference type="InterPro" id="IPR025391">
    <property type="entry name" value="DUF4123"/>
</dbReference>
<dbReference type="Pfam" id="PF13503">
    <property type="entry name" value="DUF4123"/>
    <property type="match status" value="1"/>
</dbReference>
<sequence length="278" mass="31754">MEHLPIEWIARQQQAGRRLCLILEGSNRACQPLLAAREPLNYRSLYSETAAAELASSGPVILLLEHLNEPALVDLLQQPEAHWGWLGSLAGEDLTSVTRHWRERLLMGPAGSQALYRFHDSRTFARALACLPKAHWPLFLGPLISVCYWHAGTWRQAENPEPGEYPVPDPAPWLAVPNPQAESILHANILRYLLTEHSESLVALFEFQDPRIWLTHVLEQARAWQWRGTEQLEFLVVRRLEEATQGSIIHWPPRTGETPQEHFARVAGQWRRVGRGHE</sequence>
<keyword evidence="5" id="KW-1185">Reference proteome</keyword>
<proteinExistence type="predicted"/>
<dbReference type="Proteomes" id="UP000052019">
    <property type="component" value="Unassembled WGS sequence"/>
</dbReference>
<feature type="domain" description="DUF4123" evidence="1">
    <location>
        <begin position="28"/>
        <end position="136"/>
    </location>
</feature>
<evidence type="ECO:0000313" key="5">
    <source>
        <dbReference type="Proteomes" id="UP000183126"/>
    </source>
</evidence>
<reference evidence="3 5" key="2">
    <citation type="submission" date="2016-10" db="EMBL/GenBank/DDBJ databases">
        <authorList>
            <person name="Varghese N."/>
            <person name="Submissions S."/>
        </authorList>
    </citation>
    <scope>NUCLEOTIDE SEQUENCE [LARGE SCALE GENOMIC DNA]</scope>
    <source>
        <strain evidence="3 5">BS3111</strain>
    </source>
</reference>
<dbReference type="EMBL" id="JYLK01000011">
    <property type="protein sequence ID" value="KRP59024.1"/>
    <property type="molecule type" value="Genomic_DNA"/>
</dbReference>
<name>A0A0R2ZCX2_9PSED</name>